<dbReference type="RefSeq" id="XP_033656943.1">
    <property type="nucleotide sequence ID" value="XM_033793457.1"/>
</dbReference>
<evidence type="ECO:0000313" key="2">
    <source>
        <dbReference type="Proteomes" id="UP000800097"/>
    </source>
</evidence>
<gene>
    <name evidence="1" type="ORF">EI97DRAFT_175370</name>
</gene>
<evidence type="ECO:0000313" key="1">
    <source>
        <dbReference type="EMBL" id="KAF2279404.1"/>
    </source>
</evidence>
<dbReference type="GeneID" id="54546632"/>
<protein>
    <submittedName>
        <fullName evidence="1">Uncharacterized protein</fullName>
    </submittedName>
</protein>
<proteinExistence type="predicted"/>
<dbReference type="Proteomes" id="UP000800097">
    <property type="component" value="Unassembled WGS sequence"/>
</dbReference>
<dbReference type="AlphaFoldDB" id="A0A6A6JT34"/>
<keyword evidence="2" id="KW-1185">Reference proteome</keyword>
<sequence>MAASSWTPHMSFTVFLSDRVANNKRPLAFCAGFAVPTRPVAFDIHRPFPYSIHPTPTPDAAGSCGPLRACCAPLIPAIPASTPHSPPKHPVRPRTAAPWISTLSPPQLHGLVLPSPSNIHISGTADQIRIASTEIFLLLCLRPGVLNPCLRPGPTAQDSGTSLLLQYPFPPASILVYNDHCLLQLPERPVP</sequence>
<reference evidence="1" key="1">
    <citation type="journal article" date="2020" name="Stud. Mycol.">
        <title>101 Dothideomycetes genomes: a test case for predicting lifestyles and emergence of pathogens.</title>
        <authorList>
            <person name="Haridas S."/>
            <person name="Albert R."/>
            <person name="Binder M."/>
            <person name="Bloem J."/>
            <person name="Labutti K."/>
            <person name="Salamov A."/>
            <person name="Andreopoulos B."/>
            <person name="Baker S."/>
            <person name="Barry K."/>
            <person name="Bills G."/>
            <person name="Bluhm B."/>
            <person name="Cannon C."/>
            <person name="Castanera R."/>
            <person name="Culley D."/>
            <person name="Daum C."/>
            <person name="Ezra D."/>
            <person name="Gonzalez J."/>
            <person name="Henrissat B."/>
            <person name="Kuo A."/>
            <person name="Liang C."/>
            <person name="Lipzen A."/>
            <person name="Lutzoni F."/>
            <person name="Magnuson J."/>
            <person name="Mondo S."/>
            <person name="Nolan M."/>
            <person name="Ohm R."/>
            <person name="Pangilinan J."/>
            <person name="Park H.-J."/>
            <person name="Ramirez L."/>
            <person name="Alfaro M."/>
            <person name="Sun H."/>
            <person name="Tritt A."/>
            <person name="Yoshinaga Y."/>
            <person name="Zwiers L.-H."/>
            <person name="Turgeon B."/>
            <person name="Goodwin S."/>
            <person name="Spatafora J."/>
            <person name="Crous P."/>
            <person name="Grigoriev I."/>
        </authorList>
    </citation>
    <scope>NUCLEOTIDE SEQUENCE</scope>
    <source>
        <strain evidence="1">CBS 379.55</strain>
    </source>
</reference>
<name>A0A6A6JT34_WESOR</name>
<organism evidence="1 2">
    <name type="scientific">Westerdykella ornata</name>
    <dbReference type="NCBI Taxonomy" id="318751"/>
    <lineage>
        <taxon>Eukaryota</taxon>
        <taxon>Fungi</taxon>
        <taxon>Dikarya</taxon>
        <taxon>Ascomycota</taxon>
        <taxon>Pezizomycotina</taxon>
        <taxon>Dothideomycetes</taxon>
        <taxon>Pleosporomycetidae</taxon>
        <taxon>Pleosporales</taxon>
        <taxon>Sporormiaceae</taxon>
        <taxon>Westerdykella</taxon>
    </lineage>
</organism>
<accession>A0A6A6JT34</accession>
<dbReference type="EMBL" id="ML986486">
    <property type="protein sequence ID" value="KAF2279404.1"/>
    <property type="molecule type" value="Genomic_DNA"/>
</dbReference>